<proteinExistence type="predicted"/>
<accession>A0A4R1RIU7</accession>
<dbReference type="Gene3D" id="2.30.110.10">
    <property type="entry name" value="Electron Transport, Fmn-binding Protein, Chain A"/>
    <property type="match status" value="1"/>
</dbReference>
<gene>
    <name evidence="1" type="ORF">EV196_105245</name>
</gene>
<dbReference type="AlphaFoldDB" id="A0A4R1RIU7"/>
<dbReference type="Proteomes" id="UP000295455">
    <property type="component" value="Unassembled WGS sequence"/>
</dbReference>
<organism evidence="1 2">
    <name type="scientific">Mariniflexile fucanivorans</name>
    <dbReference type="NCBI Taxonomy" id="264023"/>
    <lineage>
        <taxon>Bacteria</taxon>
        <taxon>Pseudomonadati</taxon>
        <taxon>Bacteroidota</taxon>
        <taxon>Flavobacteriia</taxon>
        <taxon>Flavobacteriales</taxon>
        <taxon>Flavobacteriaceae</taxon>
        <taxon>Mariniflexile</taxon>
    </lineage>
</organism>
<dbReference type="InterPro" id="IPR012349">
    <property type="entry name" value="Split_barrel_FMN-bd"/>
</dbReference>
<dbReference type="EMBL" id="SLUP01000005">
    <property type="protein sequence ID" value="TCL65582.1"/>
    <property type="molecule type" value="Genomic_DNA"/>
</dbReference>
<name>A0A4R1RIU7_9FLAO</name>
<evidence type="ECO:0000313" key="1">
    <source>
        <dbReference type="EMBL" id="TCL65582.1"/>
    </source>
</evidence>
<dbReference type="Pfam" id="PF12900">
    <property type="entry name" value="Pyridox_ox_2"/>
    <property type="match status" value="1"/>
</dbReference>
<dbReference type="SUPFAM" id="SSF50475">
    <property type="entry name" value="FMN-binding split barrel"/>
    <property type="match status" value="1"/>
</dbReference>
<dbReference type="InterPro" id="IPR024747">
    <property type="entry name" value="Pyridox_Oxase-rel"/>
</dbReference>
<dbReference type="OrthoDB" id="9794935at2"/>
<evidence type="ECO:0008006" key="3">
    <source>
        <dbReference type="Google" id="ProtNLM"/>
    </source>
</evidence>
<dbReference type="RefSeq" id="WP_132217992.1">
    <property type="nucleotide sequence ID" value="NZ_OX156936.1"/>
</dbReference>
<evidence type="ECO:0000313" key="2">
    <source>
        <dbReference type="Proteomes" id="UP000295455"/>
    </source>
</evidence>
<protein>
    <recommendedName>
        <fullName evidence="3">Flavin mononucleotide-binding protein</fullName>
    </recommendedName>
</protein>
<sequence length="152" mass="17442">MIRDLNKKECLKMLSENYIGHLAYVYNNSPFVIPITYYYDQKNITVIGYSGEGHKTKALRLNNAIALEVCEIQSINNWQSILIQGTFHELDGATAKYQLHQFSLGVKKLVSKKEDKDLNFINEFSGKVNFEAVPIVYILKIEEITGKIRKPI</sequence>
<keyword evidence="2" id="KW-1185">Reference proteome</keyword>
<reference evidence="1 2" key="1">
    <citation type="submission" date="2019-03" db="EMBL/GenBank/DDBJ databases">
        <title>Genomic Encyclopedia of Type Strains, Phase IV (KMG-IV): sequencing the most valuable type-strain genomes for metagenomic binning, comparative biology and taxonomic classification.</title>
        <authorList>
            <person name="Goeker M."/>
        </authorList>
    </citation>
    <scope>NUCLEOTIDE SEQUENCE [LARGE SCALE GENOMIC DNA]</scope>
    <source>
        <strain evidence="1 2">DSM 18792</strain>
    </source>
</reference>
<comment type="caution">
    <text evidence="1">The sequence shown here is derived from an EMBL/GenBank/DDBJ whole genome shotgun (WGS) entry which is preliminary data.</text>
</comment>